<evidence type="ECO:0000256" key="1">
    <source>
        <dbReference type="SAM" id="MobiDB-lite"/>
    </source>
</evidence>
<keyword evidence="3" id="KW-1185">Reference proteome</keyword>
<organism evidence="2 3">
    <name type="scientific">Pleurodeles waltl</name>
    <name type="common">Iberian ribbed newt</name>
    <dbReference type="NCBI Taxonomy" id="8319"/>
    <lineage>
        <taxon>Eukaryota</taxon>
        <taxon>Metazoa</taxon>
        <taxon>Chordata</taxon>
        <taxon>Craniata</taxon>
        <taxon>Vertebrata</taxon>
        <taxon>Euteleostomi</taxon>
        <taxon>Amphibia</taxon>
        <taxon>Batrachia</taxon>
        <taxon>Caudata</taxon>
        <taxon>Salamandroidea</taxon>
        <taxon>Salamandridae</taxon>
        <taxon>Pleurodelinae</taxon>
        <taxon>Pleurodeles</taxon>
    </lineage>
</organism>
<accession>A0AAV7W2R7</accession>
<reference evidence="2" key="1">
    <citation type="journal article" date="2022" name="bioRxiv">
        <title>Sequencing and chromosome-scale assembly of the giantPleurodeles waltlgenome.</title>
        <authorList>
            <person name="Brown T."/>
            <person name="Elewa A."/>
            <person name="Iarovenko S."/>
            <person name="Subramanian E."/>
            <person name="Araus A.J."/>
            <person name="Petzold A."/>
            <person name="Susuki M."/>
            <person name="Suzuki K.-i.T."/>
            <person name="Hayashi T."/>
            <person name="Toyoda A."/>
            <person name="Oliveira C."/>
            <person name="Osipova E."/>
            <person name="Leigh N.D."/>
            <person name="Simon A."/>
            <person name="Yun M.H."/>
        </authorList>
    </citation>
    <scope>NUCLEOTIDE SEQUENCE</scope>
    <source>
        <strain evidence="2">20211129_DDA</strain>
        <tissue evidence="2">Liver</tissue>
    </source>
</reference>
<gene>
    <name evidence="2" type="ORF">NDU88_003548</name>
</gene>
<feature type="region of interest" description="Disordered" evidence="1">
    <location>
        <begin position="1"/>
        <end position="109"/>
    </location>
</feature>
<evidence type="ECO:0000313" key="3">
    <source>
        <dbReference type="Proteomes" id="UP001066276"/>
    </source>
</evidence>
<dbReference type="Proteomes" id="UP001066276">
    <property type="component" value="Chromosome 1_2"/>
</dbReference>
<comment type="caution">
    <text evidence="2">The sequence shown here is derived from an EMBL/GenBank/DDBJ whole genome shotgun (WGS) entry which is preliminary data.</text>
</comment>
<feature type="compositionally biased region" description="Basic and acidic residues" evidence="1">
    <location>
        <begin position="46"/>
        <end position="109"/>
    </location>
</feature>
<protein>
    <submittedName>
        <fullName evidence="2">Uncharacterized protein</fullName>
    </submittedName>
</protein>
<name>A0AAV7W2R7_PLEWA</name>
<dbReference type="EMBL" id="JANPWB010000002">
    <property type="protein sequence ID" value="KAJ1208162.1"/>
    <property type="molecule type" value="Genomic_DNA"/>
</dbReference>
<dbReference type="AlphaFoldDB" id="A0AAV7W2R7"/>
<proteinExistence type="predicted"/>
<evidence type="ECO:0000313" key="2">
    <source>
        <dbReference type="EMBL" id="KAJ1208162.1"/>
    </source>
</evidence>
<sequence length="109" mass="12090">MASRFSFGGTTPPGHHDNVDAGNVTGNPDIRVPEGIERVNGLRAGSAEKKENADRGARAGDERPEDPGRRRNVGETRETSDQDQLEVQRRPEGRELRDVADPGYNERRR</sequence>